<protein>
    <submittedName>
        <fullName evidence="2">Uncharacterized protein</fullName>
    </submittedName>
</protein>
<reference evidence="2" key="1">
    <citation type="submission" date="2019-12" db="EMBL/GenBank/DDBJ databases">
        <title>Actinomadura physcomitrii sp. nov., a novel actinomycete isolated from moss [Physcomitrium sphaericum (Ludw) Fuernr].</title>
        <authorList>
            <person name="Zhuang X."/>
        </authorList>
    </citation>
    <scope>NUCLEOTIDE SEQUENCE [LARGE SCALE GENOMIC DNA]</scope>
    <source>
        <strain evidence="2">LD22</strain>
    </source>
</reference>
<evidence type="ECO:0000313" key="3">
    <source>
        <dbReference type="Proteomes" id="UP000462055"/>
    </source>
</evidence>
<evidence type="ECO:0000313" key="2">
    <source>
        <dbReference type="EMBL" id="MWA05853.1"/>
    </source>
</evidence>
<proteinExistence type="predicted"/>
<gene>
    <name evidence="2" type="ORF">F8568_036965</name>
</gene>
<dbReference type="EMBL" id="WBMS02000042">
    <property type="protein sequence ID" value="MWA05853.1"/>
    <property type="molecule type" value="Genomic_DNA"/>
</dbReference>
<name>A0A6I4MJL5_9ACTN</name>
<dbReference type="RefSeq" id="WP_151598274.1">
    <property type="nucleotide sequence ID" value="NZ_WBMS02000042.1"/>
</dbReference>
<accession>A0A6I4MJL5</accession>
<organism evidence="2 3">
    <name type="scientific">Actinomadura physcomitrii</name>
    <dbReference type="NCBI Taxonomy" id="2650748"/>
    <lineage>
        <taxon>Bacteria</taxon>
        <taxon>Bacillati</taxon>
        <taxon>Actinomycetota</taxon>
        <taxon>Actinomycetes</taxon>
        <taxon>Streptosporangiales</taxon>
        <taxon>Thermomonosporaceae</taxon>
        <taxon>Actinomadura</taxon>
    </lineage>
</organism>
<feature type="region of interest" description="Disordered" evidence="1">
    <location>
        <begin position="46"/>
        <end position="69"/>
    </location>
</feature>
<keyword evidence="3" id="KW-1185">Reference proteome</keyword>
<sequence>MTLKSAPDVRPPLQLAGFAVLLAALFAAAFFTGRLAGPVGPGMHRVAPGAADSAPPDQGSHGMTGMDMP</sequence>
<dbReference type="AlphaFoldDB" id="A0A6I4MJL5"/>
<evidence type="ECO:0000256" key="1">
    <source>
        <dbReference type="SAM" id="MobiDB-lite"/>
    </source>
</evidence>
<comment type="caution">
    <text evidence="2">The sequence shown here is derived from an EMBL/GenBank/DDBJ whole genome shotgun (WGS) entry which is preliminary data.</text>
</comment>
<dbReference type="Proteomes" id="UP000462055">
    <property type="component" value="Unassembled WGS sequence"/>
</dbReference>